<organism evidence="1 2">
    <name type="scientific">Massilia atriviolacea</name>
    <dbReference type="NCBI Taxonomy" id="2495579"/>
    <lineage>
        <taxon>Bacteria</taxon>
        <taxon>Pseudomonadati</taxon>
        <taxon>Pseudomonadota</taxon>
        <taxon>Betaproteobacteria</taxon>
        <taxon>Burkholderiales</taxon>
        <taxon>Oxalobacteraceae</taxon>
        <taxon>Telluria group</taxon>
        <taxon>Massilia</taxon>
    </lineage>
</organism>
<comment type="caution">
    <text evidence="1">The sequence shown here is derived from an EMBL/GenBank/DDBJ whole genome shotgun (WGS) entry which is preliminary data.</text>
</comment>
<sequence>MVNSVNIPKVKTGAPAAGCCRRRFRVIHYRSLMHRSRRRQLHAAFTAVAFAGTLPACALETQVSGRLSFGASFRTEAPAPHMLVAYNAQAVGLAGLASAGQNSDDANLNFRRGDAVTRALKGYLDLRAFEGKVSALVRIKAWHDVALSDHPRAWGNSINGYAAGQPLDDAGGARLARFSGVALGDAFVQHSAQFDHARLLTRLGQQSLSWGERGGFPGGLAALNAVDFPARRRADAVPQETLVPAPMLFARLEAGDGVGVEGFYQTAFRPSTLDLCGTFWSGTDYMAQGCKLAFAGPMVASDRERLARGAFVESIDNPAPRDDSQYGAALTWKSAPLALDVGLYHARYTSRTPLPGVRKARRQGLGLIAGDPDGGNMRYFTEHVGGIAMTALTFAQRRTHGSLFGELAWRANQPLQLPPGDTLPALLNPAFPSLLRKDVDAIAPGALYHPYDRYRTVQLQVGAQRDWPRIGAVALSTLGELVVKHVAGLPDPSVRRYGRVDQYGGGPVNGVCVVTTVDAARQCSVDGYVTPSAYAYRLRVDARMAQAAPGLNLHAWAQLQHDVKGWSYDFILNEGRRTMNTGVRLEYLKRYIAEVSYAPVWGGVYNTQVDRDVVAVSVALKF</sequence>
<name>A0A430HSZ8_9BURK</name>
<dbReference type="OrthoDB" id="8522166at2"/>
<reference evidence="1 2" key="1">
    <citation type="submission" date="2018-12" db="EMBL/GenBank/DDBJ databases">
        <authorList>
            <person name="Yang E."/>
        </authorList>
    </citation>
    <scope>NUCLEOTIDE SEQUENCE [LARGE SCALE GENOMIC DNA]</scope>
    <source>
        <strain evidence="1 2">SOD</strain>
    </source>
</reference>
<protein>
    <submittedName>
        <fullName evidence="1">DUF1302 family protein</fullName>
    </submittedName>
</protein>
<evidence type="ECO:0000313" key="1">
    <source>
        <dbReference type="EMBL" id="RSZ60668.1"/>
    </source>
</evidence>
<proteinExistence type="predicted"/>
<dbReference type="InterPro" id="IPR010727">
    <property type="entry name" value="DUF1302"/>
</dbReference>
<dbReference type="EMBL" id="RXLQ01000001">
    <property type="protein sequence ID" value="RSZ60668.1"/>
    <property type="molecule type" value="Genomic_DNA"/>
</dbReference>
<dbReference type="Pfam" id="PF06980">
    <property type="entry name" value="DUF1302"/>
    <property type="match status" value="1"/>
</dbReference>
<dbReference type="Proteomes" id="UP000278085">
    <property type="component" value="Unassembled WGS sequence"/>
</dbReference>
<evidence type="ECO:0000313" key="2">
    <source>
        <dbReference type="Proteomes" id="UP000278085"/>
    </source>
</evidence>
<gene>
    <name evidence="1" type="ORF">EJB06_00585</name>
</gene>
<accession>A0A430HSZ8</accession>
<keyword evidence="2" id="KW-1185">Reference proteome</keyword>
<dbReference type="AlphaFoldDB" id="A0A430HSZ8"/>